<evidence type="ECO:0000313" key="2">
    <source>
        <dbReference type="EMBL" id="SFV71529.1"/>
    </source>
</evidence>
<feature type="transmembrane region" description="Helical" evidence="1">
    <location>
        <begin position="20"/>
        <end position="39"/>
    </location>
</feature>
<feature type="transmembrane region" description="Helical" evidence="1">
    <location>
        <begin position="87"/>
        <end position="113"/>
    </location>
</feature>
<dbReference type="Pfam" id="PF04238">
    <property type="entry name" value="DUF420"/>
    <property type="match status" value="1"/>
</dbReference>
<feature type="transmembrane region" description="Helical" evidence="1">
    <location>
        <begin position="46"/>
        <end position="67"/>
    </location>
</feature>
<dbReference type="EMBL" id="FPHM01000260">
    <property type="protein sequence ID" value="SFV71529.1"/>
    <property type="molecule type" value="Genomic_DNA"/>
</dbReference>
<gene>
    <name evidence="2" type="ORF">MNB_SV-13-2165</name>
</gene>
<keyword evidence="1" id="KW-1133">Transmembrane helix</keyword>
<proteinExistence type="predicted"/>
<keyword evidence="1" id="KW-0472">Membrane</keyword>
<dbReference type="InterPro" id="IPR007352">
    <property type="entry name" value="DUF420"/>
</dbReference>
<evidence type="ECO:0000256" key="1">
    <source>
        <dbReference type="SAM" id="Phobius"/>
    </source>
</evidence>
<keyword evidence="1" id="KW-0812">Transmembrane</keyword>
<organism evidence="2">
    <name type="scientific">hydrothermal vent metagenome</name>
    <dbReference type="NCBI Taxonomy" id="652676"/>
    <lineage>
        <taxon>unclassified sequences</taxon>
        <taxon>metagenomes</taxon>
        <taxon>ecological metagenomes</taxon>
    </lineage>
</organism>
<feature type="transmembrane region" description="Helical" evidence="1">
    <location>
        <begin position="134"/>
        <end position="156"/>
    </location>
</feature>
<evidence type="ECO:0008006" key="3">
    <source>
        <dbReference type="Google" id="ProtNLM"/>
    </source>
</evidence>
<accession>A0A1W1D0G3</accession>
<reference evidence="2" key="1">
    <citation type="submission" date="2016-10" db="EMBL/GenBank/DDBJ databases">
        <authorList>
            <person name="de Groot N.N."/>
        </authorList>
    </citation>
    <scope>NUCLEOTIDE SEQUENCE</scope>
</reference>
<name>A0A1W1D0G3_9ZZZZ</name>
<protein>
    <recommendedName>
        <fullName evidence="3">DUF420 domain-containing protein</fullName>
    </recommendedName>
</protein>
<dbReference type="AlphaFoldDB" id="A0A1W1D0G3"/>
<sequence>MDYMFQKGFLGTQAPFFMDFVTLVVAFLPFLVLLAIGMAKKKSYKLHAFTQISIFIISIIVIGYFEYGVRLGGGFDAFMKNSHTSHTYALAVLIIHIIIATISLIFWTKTLITAQKDSKRHKLPGQFSASHKKAGIYTFIGIFLTGLTGIWVYLLLFVY</sequence>